<accession>A0A3T1CWM1</accession>
<sequence>MNNNNDSAIKQHMRFLIEREKRKRDYYMSLLLAECREAAVLMPTFESAGQALCYQAQALDDGHGTAIAAVEMQEVLAMSDY</sequence>
<evidence type="ECO:0000313" key="1">
    <source>
        <dbReference type="EMBL" id="BBI30218.1"/>
    </source>
</evidence>
<evidence type="ECO:0000313" key="2">
    <source>
        <dbReference type="Proteomes" id="UP001161669"/>
    </source>
</evidence>
<name>A0A3T1CWM1_9VIRU</name>
<keyword evidence="2" id="KW-1185">Reference proteome</keyword>
<dbReference type="KEGG" id="vg:80540570"/>
<reference evidence="2" key="1">
    <citation type="journal article" date="2019" name="J. Virol.">
        <title>Medusavirus, a novel large DNA virus discovered from hot spring water.</title>
        <authorList>
            <person name="Yoshikawa G."/>
            <person name="Blanc-Mathieu R."/>
            <person name="Song C."/>
            <person name="Kayama Y."/>
            <person name="Mochizuki T."/>
            <person name="Murata K."/>
            <person name="Ogata H."/>
            <person name="Takemura M."/>
        </authorList>
    </citation>
    <scope>NUCLEOTIDE SEQUENCE [LARGE SCALE GENOMIC DNA]</scope>
</reference>
<dbReference type="EMBL" id="AP018495">
    <property type="protein sequence ID" value="BBI30218.1"/>
    <property type="molecule type" value="Genomic_DNA"/>
</dbReference>
<proteinExistence type="predicted"/>
<organism evidence="1 2">
    <name type="scientific">Acanthamoeba castellanii medusavirus J1</name>
    <dbReference type="NCBI Taxonomy" id="3114988"/>
    <lineage>
        <taxon>Viruses</taxon>
        <taxon>Varidnaviria</taxon>
        <taxon>Bamfordvirae</taxon>
        <taxon>Nucleocytoviricota</taxon>
        <taxon>Megaviricetes</taxon>
        <taxon>Mamonoviridae</taxon>
        <taxon>Medusavirus</taxon>
        <taxon>Medusavirus medusae</taxon>
    </lineage>
</organism>
<dbReference type="Proteomes" id="UP001161669">
    <property type="component" value="Segment"/>
</dbReference>
<protein>
    <submittedName>
        <fullName evidence="1">Uncharacterized protein</fullName>
    </submittedName>
</protein>